<dbReference type="OrthoDB" id="5587746at2"/>
<dbReference type="AlphaFoldDB" id="A0A2M8HCD9"/>
<dbReference type="Gene3D" id="3.30.1460.10">
    <property type="match status" value="1"/>
</dbReference>
<dbReference type="Proteomes" id="UP000232060">
    <property type="component" value="Unassembled WGS sequence"/>
</dbReference>
<protein>
    <submittedName>
        <fullName evidence="1">Uncharacterized protein</fullName>
    </submittedName>
</protein>
<dbReference type="RefSeq" id="WP_100859056.1">
    <property type="nucleotide sequence ID" value="NZ_PGCP01000005.1"/>
</dbReference>
<organism evidence="1 2">
    <name type="scientific">Aeromonas lusitana</name>
    <dbReference type="NCBI Taxonomy" id="931529"/>
    <lineage>
        <taxon>Bacteria</taxon>
        <taxon>Pseudomonadati</taxon>
        <taxon>Pseudomonadota</taxon>
        <taxon>Gammaproteobacteria</taxon>
        <taxon>Aeromonadales</taxon>
        <taxon>Aeromonadaceae</taxon>
        <taxon>Aeromonas</taxon>
    </lineage>
</organism>
<sequence>MLVEWLKGLGQSLPAAGESRCIRFESSPELWLERMGDQYVLALPMAPLPSNGLSGVMLLLLQVNSPMSALQPTRLTADSSGRLLLWLPLEELASPEACQSACDLLHSAYGALQPLLQEPEESIVIQTGNFFV</sequence>
<evidence type="ECO:0000313" key="1">
    <source>
        <dbReference type="EMBL" id="PJC94237.1"/>
    </source>
</evidence>
<dbReference type="EMBL" id="PGCP01000005">
    <property type="protein sequence ID" value="PJC94237.1"/>
    <property type="molecule type" value="Genomic_DNA"/>
</dbReference>
<keyword evidence="2" id="KW-1185">Reference proteome</keyword>
<reference evidence="1 2" key="1">
    <citation type="submission" date="2017-11" db="EMBL/GenBank/DDBJ databases">
        <title>Draft genome sequence of environmental isolate Aeromonas lusitania sp. nov. MDC 2473.</title>
        <authorList>
            <person name="Colston S.M."/>
            <person name="Navarro A."/>
            <person name="Martinez-Murcia A.J."/>
            <person name="Graf J."/>
        </authorList>
    </citation>
    <scope>NUCLEOTIDE SEQUENCE [LARGE SCALE GENOMIC DNA]</scope>
    <source>
        <strain evidence="1 2">MDC 2473</strain>
    </source>
</reference>
<gene>
    <name evidence="1" type="ORF">CUC44_05980</name>
</gene>
<proteinExistence type="predicted"/>
<comment type="caution">
    <text evidence="1">The sequence shown here is derived from an EMBL/GenBank/DDBJ whole genome shotgun (WGS) entry which is preliminary data.</text>
</comment>
<name>A0A2M8HCD9_9GAMM</name>
<accession>A0A2M8HCD9</accession>
<evidence type="ECO:0000313" key="2">
    <source>
        <dbReference type="Proteomes" id="UP000232060"/>
    </source>
</evidence>